<protein>
    <submittedName>
        <fullName evidence="1">Uncharacterized protein</fullName>
    </submittedName>
</protein>
<evidence type="ECO:0000313" key="2">
    <source>
        <dbReference type="EMBL" id="CAF4531249.1"/>
    </source>
</evidence>
<reference evidence="1" key="1">
    <citation type="submission" date="2021-02" db="EMBL/GenBank/DDBJ databases">
        <authorList>
            <person name="Nowell W R."/>
        </authorList>
    </citation>
    <scope>NUCLEOTIDE SEQUENCE</scope>
</reference>
<dbReference type="EMBL" id="CAJOBC010111706">
    <property type="protein sequence ID" value="CAF4531249.1"/>
    <property type="molecule type" value="Genomic_DNA"/>
</dbReference>
<dbReference type="Proteomes" id="UP000681722">
    <property type="component" value="Unassembled WGS sequence"/>
</dbReference>
<proteinExistence type="predicted"/>
<comment type="caution">
    <text evidence="1">The sequence shown here is derived from an EMBL/GenBank/DDBJ whole genome shotgun (WGS) entry which is preliminary data.</text>
</comment>
<dbReference type="Proteomes" id="UP000663829">
    <property type="component" value="Unassembled WGS sequence"/>
</dbReference>
<gene>
    <name evidence="1" type="ORF">GPM918_LOCUS44386</name>
    <name evidence="2" type="ORF">SRO942_LOCUS46209</name>
</gene>
<dbReference type="EMBL" id="CAJNOQ010043805">
    <property type="protein sequence ID" value="CAF1631633.1"/>
    <property type="molecule type" value="Genomic_DNA"/>
</dbReference>
<sequence length="70" mass="8024">MIEILAIYLQKQEHLQERKVRLMYRRFFFVDTGVCDSFAERFDDADGEEDLCDEVDTAANTGFVVADGIG</sequence>
<organism evidence="1 3">
    <name type="scientific">Didymodactylos carnosus</name>
    <dbReference type="NCBI Taxonomy" id="1234261"/>
    <lineage>
        <taxon>Eukaryota</taxon>
        <taxon>Metazoa</taxon>
        <taxon>Spiralia</taxon>
        <taxon>Gnathifera</taxon>
        <taxon>Rotifera</taxon>
        <taxon>Eurotatoria</taxon>
        <taxon>Bdelloidea</taxon>
        <taxon>Philodinida</taxon>
        <taxon>Philodinidae</taxon>
        <taxon>Didymodactylos</taxon>
    </lineage>
</organism>
<name>A0A816DAF1_9BILA</name>
<evidence type="ECO:0000313" key="1">
    <source>
        <dbReference type="EMBL" id="CAF1631633.1"/>
    </source>
</evidence>
<accession>A0A816DAF1</accession>
<keyword evidence="3" id="KW-1185">Reference proteome</keyword>
<evidence type="ECO:0000313" key="3">
    <source>
        <dbReference type="Proteomes" id="UP000663829"/>
    </source>
</evidence>
<dbReference type="AlphaFoldDB" id="A0A816DAF1"/>